<dbReference type="EMBL" id="QBLH01003157">
    <property type="protein sequence ID" value="TGZ44714.1"/>
    <property type="molecule type" value="Genomic_DNA"/>
</dbReference>
<keyword evidence="3" id="KW-0963">Cytoplasm</keyword>
<keyword evidence="8" id="KW-0396">Initiation factor</keyword>
<dbReference type="Gene3D" id="3.90.550.10">
    <property type="entry name" value="Spore Coat Polysaccharide Biosynthesis Protein SpsA, Chain A"/>
    <property type="match status" value="1"/>
</dbReference>
<dbReference type="GO" id="GO:0005851">
    <property type="term" value="C:eukaryotic translation initiation factor 2B complex"/>
    <property type="evidence" value="ECO:0007669"/>
    <property type="project" value="TreeGrafter"/>
</dbReference>
<dbReference type="AlphaFoldDB" id="A0A4V3S9D6"/>
<evidence type="ECO:0000256" key="2">
    <source>
        <dbReference type="ARBA" id="ARBA00007878"/>
    </source>
</evidence>
<dbReference type="GO" id="GO:0005829">
    <property type="term" value="C:cytosol"/>
    <property type="evidence" value="ECO:0007669"/>
    <property type="project" value="UniProtKB-SubCell"/>
</dbReference>
<dbReference type="Gene3D" id="2.160.10.10">
    <property type="entry name" value="Hexapeptide repeat proteins"/>
    <property type="match status" value="1"/>
</dbReference>
<keyword evidence="8" id="KW-0648">Protein biosynthesis</keyword>
<evidence type="ECO:0000256" key="3">
    <source>
        <dbReference type="ARBA" id="ARBA00022490"/>
    </source>
</evidence>
<evidence type="ECO:0000256" key="5">
    <source>
        <dbReference type="ARBA" id="ARBA00044345"/>
    </source>
</evidence>
<dbReference type="PANTHER" id="PTHR45887:SF1">
    <property type="entry name" value="TRANSLATION INITIATION FACTOR EIF-2B SUBUNIT EPSILON"/>
    <property type="match status" value="1"/>
</dbReference>
<feature type="domain" description="W2" evidence="7">
    <location>
        <begin position="462"/>
        <end position="638"/>
    </location>
</feature>
<dbReference type="InterPro" id="IPR016024">
    <property type="entry name" value="ARM-type_fold"/>
</dbReference>
<dbReference type="InterPro" id="IPR056764">
    <property type="entry name" value="LbH_EIF2B3/5"/>
</dbReference>
<dbReference type="Gene3D" id="1.25.40.180">
    <property type="match status" value="1"/>
</dbReference>
<accession>A0A4V3S9D6</accession>
<comment type="subcellular location">
    <subcellularLocation>
        <location evidence="1">Cytoplasm</location>
        <location evidence="1">Cytosol</location>
    </subcellularLocation>
</comment>
<keyword evidence="9" id="KW-1185">Reference proteome</keyword>
<evidence type="ECO:0000313" key="9">
    <source>
        <dbReference type="Proteomes" id="UP000310200"/>
    </source>
</evidence>
<comment type="caution">
    <text evidence="8">The sequence shown here is derived from an EMBL/GenBank/DDBJ whole genome shotgun (WGS) entry which is preliminary data.</text>
</comment>
<dbReference type="CDD" id="cd11558">
    <property type="entry name" value="W2_eIF2B_epsilon"/>
    <property type="match status" value="1"/>
</dbReference>
<evidence type="ECO:0000256" key="6">
    <source>
        <dbReference type="ARBA" id="ARBA00046432"/>
    </source>
</evidence>
<dbReference type="InterPro" id="IPR044123">
    <property type="entry name" value="W2_eIF2B_epsilon"/>
</dbReference>
<dbReference type="InterPro" id="IPR029044">
    <property type="entry name" value="Nucleotide-diphossugar_trans"/>
</dbReference>
<evidence type="ECO:0000256" key="4">
    <source>
        <dbReference type="ARBA" id="ARBA00044144"/>
    </source>
</evidence>
<reference evidence="8 9" key="1">
    <citation type="journal article" date="2019" name="Philos. Trans. R. Soc. Lond., B, Biol. Sci.">
        <title>Ant behaviour and brain gene expression of defending hosts depend on the ecological success of the intruding social parasite.</title>
        <authorList>
            <person name="Kaur R."/>
            <person name="Stoldt M."/>
            <person name="Jongepier E."/>
            <person name="Feldmeyer B."/>
            <person name="Menzel F."/>
            <person name="Bornberg-Bauer E."/>
            <person name="Foitzik S."/>
        </authorList>
    </citation>
    <scope>NUCLEOTIDE SEQUENCE [LARGE SCALE GENOMIC DNA]</scope>
    <source>
        <tissue evidence="8">Whole body</tissue>
    </source>
</reference>
<evidence type="ECO:0000256" key="1">
    <source>
        <dbReference type="ARBA" id="ARBA00004514"/>
    </source>
</evidence>
<dbReference type="InterPro" id="IPR003307">
    <property type="entry name" value="W2_domain"/>
</dbReference>
<dbReference type="STRING" id="300112.A0A4V3S9D6"/>
<dbReference type="GO" id="GO:0031369">
    <property type="term" value="F:translation initiation factor binding"/>
    <property type="evidence" value="ECO:0007669"/>
    <property type="project" value="InterPro"/>
</dbReference>
<protein>
    <recommendedName>
        <fullName evidence="4">Translation initiation factor eIF2B subunit epsilon</fullName>
    </recommendedName>
    <alternativeName>
        <fullName evidence="5">eIF2B GDP-GTP exchange factor subunit epsilon</fullName>
    </alternativeName>
</protein>
<name>A0A4V3S9D6_9HYME</name>
<dbReference type="PROSITE" id="PS51363">
    <property type="entry name" value="W2"/>
    <property type="match status" value="1"/>
</dbReference>
<dbReference type="FunFam" id="1.25.40.180:FF:000022">
    <property type="entry name" value="Translation initiation factor eIF-2B epsilon subunit"/>
    <property type="match status" value="1"/>
</dbReference>
<evidence type="ECO:0000259" key="7">
    <source>
        <dbReference type="PROSITE" id="PS51363"/>
    </source>
</evidence>
<dbReference type="GO" id="GO:0005085">
    <property type="term" value="F:guanyl-nucleotide exchange factor activity"/>
    <property type="evidence" value="ECO:0007669"/>
    <property type="project" value="InterPro"/>
</dbReference>
<evidence type="ECO:0000313" key="8">
    <source>
        <dbReference type="EMBL" id="TGZ44714.1"/>
    </source>
</evidence>
<sequence>MNTKVCKKDVLQAVILADDFTTGLSPAQSIYPSVLMPVINIPLFDYMIETLIKSRIQEVFLYCSSHVDLLKKYTKERVYRGITISLIISDGCRSLGDALRDIDTKGWIRGYFVLIRGNAFTNTDLKTLLSVHRAKVEKDKGATMTMVLRNFGSTKGSYLNEEAPLVVSDKSSNKILYYTKLKDSEKKVKLELNWFLDHSEVEINSCHLDTHIYLCSPSVLPLFADNFDFQTMDDFIRGVLMNEEILDSRIYWQQLNTEDYALPITSWKAYHMLTQDILRRHSFPLAPSAFPLLKNFICMPRSTYKHKTATFAKGCLLEKDCILGFNSSLGNNTKVARSVISDNCTIGSNVNIYNSYIFPNVRIKDNCTITNSILFSCCIVRYRSQIDGCILYPETDITARSQYVDTVIESTPSGVSKTKMSDLEASDGFLYFKNTEVTNCDDCSLTESSSNEENLEYDSPIPDDTNMFLSEVIDSLLRGYQDKLNCENLILEINSSRYAYNVTIREVTYNVIKAILSLPLHYLSETKTAVNNQNYQKNLKIMMIYFNTIISNYIKNEDGQEDCLRAIEDVASTTNELLPYTQHLLHQFYDRDILSEEKILEWYESTGEDADALHTKVKNAVQPFIKWLREAEEDSSDESDD</sequence>
<dbReference type="Proteomes" id="UP000310200">
    <property type="component" value="Unassembled WGS sequence"/>
</dbReference>
<dbReference type="GO" id="GO:0003743">
    <property type="term" value="F:translation initiation factor activity"/>
    <property type="evidence" value="ECO:0007669"/>
    <property type="project" value="UniProtKB-KW"/>
</dbReference>
<dbReference type="PANTHER" id="PTHR45887">
    <property type="entry name" value="TRANSLATION INITIATION FACTOR EIF-2B SUBUNIT EPSILON"/>
    <property type="match status" value="1"/>
</dbReference>
<comment type="subunit">
    <text evidence="6">Component of the translation initiation factor 2B (eIF2B) complex which is a heterodecamer of two sets of five different subunits: alpha, beta, gamma, delta and epsilon. Subunits alpha, beta and delta comprise a regulatory subcomplex and subunits epsilon and gamma comprise a catalytic subcomplex. Within the complex, the hexameric regulatory complex resides at the center, with the two heterodimeric catalytic subcomplexes bound on opposite sides.</text>
</comment>
<dbReference type="SUPFAM" id="SSF48371">
    <property type="entry name" value="ARM repeat"/>
    <property type="match status" value="1"/>
</dbReference>
<dbReference type="InterPro" id="IPR051956">
    <property type="entry name" value="eIF2B_epsilon"/>
</dbReference>
<dbReference type="SMART" id="SM00515">
    <property type="entry name" value="eIF5C"/>
    <property type="match status" value="1"/>
</dbReference>
<organism evidence="8 9">
    <name type="scientific">Temnothorax longispinosus</name>
    <dbReference type="NCBI Taxonomy" id="300112"/>
    <lineage>
        <taxon>Eukaryota</taxon>
        <taxon>Metazoa</taxon>
        <taxon>Ecdysozoa</taxon>
        <taxon>Arthropoda</taxon>
        <taxon>Hexapoda</taxon>
        <taxon>Insecta</taxon>
        <taxon>Pterygota</taxon>
        <taxon>Neoptera</taxon>
        <taxon>Endopterygota</taxon>
        <taxon>Hymenoptera</taxon>
        <taxon>Apocrita</taxon>
        <taxon>Aculeata</taxon>
        <taxon>Formicoidea</taxon>
        <taxon>Formicidae</taxon>
        <taxon>Myrmicinae</taxon>
        <taxon>Temnothorax</taxon>
    </lineage>
</organism>
<dbReference type="Pfam" id="PF25084">
    <property type="entry name" value="LbH_EIF2B"/>
    <property type="match status" value="1"/>
</dbReference>
<gene>
    <name evidence="8" type="ORF">DBV15_08356</name>
</gene>
<dbReference type="SUPFAM" id="SSF53448">
    <property type="entry name" value="Nucleotide-diphospho-sugar transferases"/>
    <property type="match status" value="1"/>
</dbReference>
<comment type="similarity">
    <text evidence="2">Belongs to the eIF-2B gamma/epsilon subunits family.</text>
</comment>
<dbReference type="Pfam" id="PF02020">
    <property type="entry name" value="W2"/>
    <property type="match status" value="1"/>
</dbReference>
<proteinExistence type="inferred from homology"/>